<name>A0ACC1CI53_9NEOP</name>
<accession>A0ACC1CI53</accession>
<dbReference type="EMBL" id="CM034411">
    <property type="protein sequence ID" value="KAJ0171127.1"/>
    <property type="molecule type" value="Genomic_DNA"/>
</dbReference>
<comment type="caution">
    <text evidence="1">The sequence shown here is derived from an EMBL/GenBank/DDBJ whole genome shotgun (WGS) entry which is preliminary data.</text>
</comment>
<evidence type="ECO:0000313" key="2">
    <source>
        <dbReference type="Proteomes" id="UP000824533"/>
    </source>
</evidence>
<organism evidence="1 2">
    <name type="scientific">Dendrolimus kikuchii</name>
    <dbReference type="NCBI Taxonomy" id="765133"/>
    <lineage>
        <taxon>Eukaryota</taxon>
        <taxon>Metazoa</taxon>
        <taxon>Ecdysozoa</taxon>
        <taxon>Arthropoda</taxon>
        <taxon>Hexapoda</taxon>
        <taxon>Insecta</taxon>
        <taxon>Pterygota</taxon>
        <taxon>Neoptera</taxon>
        <taxon>Endopterygota</taxon>
        <taxon>Lepidoptera</taxon>
        <taxon>Glossata</taxon>
        <taxon>Ditrysia</taxon>
        <taxon>Bombycoidea</taxon>
        <taxon>Lasiocampidae</taxon>
        <taxon>Dendrolimus</taxon>
    </lineage>
</organism>
<sequence>METNDMVKNANLRKRKALDLDTVKDLKDSLMHSFKNMLNEEITEMKQQNQKIIDTNNEILKLLQINATEINKVKEQVNVLELKYEASIKRVDELELQIHELQKKQNNNTIEIRNIPKQDKENIEAICNQLYTILNITTSMNVFQTYRRGKNKRSPIIVSFQDIKQKEELLKAYKKFNDGDNVKLSCEHIGFKQDNSRIYISEPLTTMNKKILGAARNLVTANLYKYCWVSRGNVLLRKSDGEPAIVVKTLGQLAALREK</sequence>
<reference evidence="1 2" key="1">
    <citation type="journal article" date="2021" name="Front. Genet.">
        <title>Chromosome-Level Genome Assembly Reveals Significant Gene Expansion in the Toll and IMD Signaling Pathways of Dendrolimus kikuchii.</title>
        <authorList>
            <person name="Zhou J."/>
            <person name="Wu P."/>
            <person name="Xiong Z."/>
            <person name="Liu N."/>
            <person name="Zhao N."/>
            <person name="Ji M."/>
            <person name="Qiu Y."/>
            <person name="Yang B."/>
        </authorList>
    </citation>
    <scope>NUCLEOTIDE SEQUENCE [LARGE SCALE GENOMIC DNA]</scope>
    <source>
        <strain evidence="1">Ann1</strain>
    </source>
</reference>
<dbReference type="Proteomes" id="UP000824533">
    <property type="component" value="Linkage Group LG25"/>
</dbReference>
<evidence type="ECO:0000313" key="1">
    <source>
        <dbReference type="EMBL" id="KAJ0171127.1"/>
    </source>
</evidence>
<keyword evidence="2" id="KW-1185">Reference proteome</keyword>
<protein>
    <submittedName>
        <fullName evidence="1">Uncharacterized protein</fullName>
    </submittedName>
</protein>
<gene>
    <name evidence="1" type="ORF">K1T71_013326</name>
</gene>
<proteinExistence type="predicted"/>